<dbReference type="Pfam" id="PF00789">
    <property type="entry name" value="UBX"/>
    <property type="match status" value="1"/>
</dbReference>
<dbReference type="EMBL" id="OVEO01000004">
    <property type="protein sequence ID" value="SPQ95273.1"/>
    <property type="molecule type" value="Genomic_DNA"/>
</dbReference>
<dbReference type="InterPro" id="IPR050730">
    <property type="entry name" value="UBX_domain-protein"/>
</dbReference>
<dbReference type="SUPFAM" id="SSF54236">
    <property type="entry name" value="Ubiquitin-like"/>
    <property type="match status" value="1"/>
</dbReference>
<organism evidence="4 6">
    <name type="scientific">Plasmodiophora brassicae</name>
    <name type="common">Clubroot disease agent</name>
    <dbReference type="NCBI Taxonomy" id="37360"/>
    <lineage>
        <taxon>Eukaryota</taxon>
        <taxon>Sar</taxon>
        <taxon>Rhizaria</taxon>
        <taxon>Endomyxa</taxon>
        <taxon>Phytomyxea</taxon>
        <taxon>Plasmodiophorida</taxon>
        <taxon>Plasmodiophoridae</taxon>
        <taxon>Plasmodiophora</taxon>
    </lineage>
</organism>
<dbReference type="CDD" id="cd01767">
    <property type="entry name" value="UBX"/>
    <property type="match status" value="1"/>
</dbReference>
<dbReference type="GO" id="GO:0036503">
    <property type="term" value="P:ERAD pathway"/>
    <property type="evidence" value="ECO:0007669"/>
    <property type="project" value="TreeGrafter"/>
</dbReference>
<dbReference type="GO" id="GO:0043130">
    <property type="term" value="F:ubiquitin binding"/>
    <property type="evidence" value="ECO:0007669"/>
    <property type="project" value="TreeGrafter"/>
</dbReference>
<dbReference type="Proteomes" id="UP000290189">
    <property type="component" value="Unassembled WGS sequence"/>
</dbReference>
<reference evidence="4 6" key="1">
    <citation type="submission" date="2015-02" db="EMBL/GenBank/DDBJ databases">
        <authorList>
            <person name="Chooi Y.-H."/>
        </authorList>
    </citation>
    <scope>NUCLEOTIDE SEQUENCE [LARGE SCALE GENOMIC DNA]</scope>
    <source>
        <strain evidence="4">E3</strain>
    </source>
</reference>
<evidence type="ECO:0000256" key="2">
    <source>
        <dbReference type="SAM" id="MobiDB-lite"/>
    </source>
</evidence>
<dbReference type="GO" id="GO:0005783">
    <property type="term" value="C:endoplasmic reticulum"/>
    <property type="evidence" value="ECO:0007669"/>
    <property type="project" value="TreeGrafter"/>
</dbReference>
<dbReference type="InterPro" id="IPR006577">
    <property type="entry name" value="UAS"/>
</dbReference>
<name>A0A0G4J0H0_PLABS</name>
<gene>
    <name evidence="4" type="ORF">PBRA_008329</name>
    <name evidence="5" type="ORF">PLBR_LOCUS2488</name>
</gene>
<keyword evidence="1" id="KW-0175">Coiled coil</keyword>
<evidence type="ECO:0000256" key="1">
    <source>
        <dbReference type="ARBA" id="ARBA00023054"/>
    </source>
</evidence>
<dbReference type="InterPro" id="IPR001012">
    <property type="entry name" value="UBX_dom"/>
</dbReference>
<dbReference type="Proteomes" id="UP000039324">
    <property type="component" value="Unassembled WGS sequence"/>
</dbReference>
<dbReference type="SMART" id="SM00166">
    <property type="entry name" value="UBX"/>
    <property type="match status" value="1"/>
</dbReference>
<dbReference type="Gene3D" id="3.10.20.90">
    <property type="entry name" value="Phosphatidylinositol 3-kinase Catalytic Subunit, Chain A, domain 1"/>
    <property type="match status" value="1"/>
</dbReference>
<dbReference type="InterPro" id="IPR036249">
    <property type="entry name" value="Thioredoxin-like_sf"/>
</dbReference>
<evidence type="ECO:0000313" key="5">
    <source>
        <dbReference type="EMBL" id="SPQ95273.1"/>
    </source>
</evidence>
<dbReference type="Pfam" id="PF21021">
    <property type="entry name" value="FAF1"/>
    <property type="match status" value="1"/>
</dbReference>
<dbReference type="OMA" id="ILIRHQW"/>
<dbReference type="SMART" id="SM00594">
    <property type="entry name" value="UAS"/>
    <property type="match status" value="1"/>
</dbReference>
<proteinExistence type="predicted"/>
<dbReference type="AlphaFoldDB" id="A0A0G4J0H0"/>
<dbReference type="OrthoDB" id="1026733at2759"/>
<dbReference type="Gene3D" id="3.40.30.10">
    <property type="entry name" value="Glutaredoxin"/>
    <property type="match status" value="1"/>
</dbReference>
<feature type="region of interest" description="Disordered" evidence="2">
    <location>
        <begin position="205"/>
        <end position="224"/>
    </location>
</feature>
<sequence>MGSWLSAGASHRAGAHADMYEPVAPWQMARDRFEARYPGQAHPAFYPGSCQDALKHARDTRRLLVIYVHCPWHQDTDRFVRETLGAAEIITSLDSDFIVWMDDMQSIDGYTIAGQLQFESFPFLAIVFPSSSTTTMTVHARFNGYVPSVQLLTRLHAVNNEFNYAYASQRAQEAQHDEARHLRQAQDDEYQAALERDRRLLQEVEERQRKEESARMEREAEARDRQRLLDERRRLLDTLPSEPSPDTSGCVTVQIRLTDGRKLQRRFTSGDRVQDLYNWVIGTDPESGTSFELVSNYPRQVYASRSLTLGEAGLAPQCALFIQEL</sequence>
<evidence type="ECO:0000313" key="6">
    <source>
        <dbReference type="Proteomes" id="UP000039324"/>
    </source>
</evidence>
<accession>A0A0G4J0H0</accession>
<dbReference type="SUPFAM" id="SSF52833">
    <property type="entry name" value="Thioredoxin-like"/>
    <property type="match status" value="1"/>
</dbReference>
<dbReference type="PANTHER" id="PTHR23322">
    <property type="entry name" value="FAS-ASSOCIATED PROTEIN"/>
    <property type="match status" value="1"/>
</dbReference>
<reference evidence="5 7" key="2">
    <citation type="submission" date="2018-03" db="EMBL/GenBank/DDBJ databases">
        <authorList>
            <person name="Fogelqvist J."/>
        </authorList>
    </citation>
    <scope>NUCLEOTIDE SEQUENCE [LARGE SCALE GENOMIC DNA]</scope>
</reference>
<dbReference type="InterPro" id="IPR049483">
    <property type="entry name" value="FAF1_2-like_UAS"/>
</dbReference>
<evidence type="ECO:0000313" key="7">
    <source>
        <dbReference type="Proteomes" id="UP000290189"/>
    </source>
</evidence>
<keyword evidence="6" id="KW-1185">Reference proteome</keyword>
<evidence type="ECO:0000313" key="4">
    <source>
        <dbReference type="EMBL" id="CEP01017.1"/>
    </source>
</evidence>
<keyword evidence="5" id="KW-0496">Mitochondrion</keyword>
<dbReference type="InterPro" id="IPR029071">
    <property type="entry name" value="Ubiquitin-like_domsf"/>
</dbReference>
<dbReference type="PANTHER" id="PTHR23322:SF1">
    <property type="entry name" value="FAS-ASSOCIATED FACTOR 2"/>
    <property type="match status" value="1"/>
</dbReference>
<dbReference type="PROSITE" id="PS50033">
    <property type="entry name" value="UBX"/>
    <property type="match status" value="1"/>
</dbReference>
<evidence type="ECO:0000259" key="3">
    <source>
        <dbReference type="PROSITE" id="PS50033"/>
    </source>
</evidence>
<dbReference type="EMBL" id="CDSF01000106">
    <property type="protein sequence ID" value="CEP01017.1"/>
    <property type="molecule type" value="Genomic_DNA"/>
</dbReference>
<dbReference type="STRING" id="37360.A0A0G4J0H0"/>
<feature type="domain" description="UBX" evidence="3">
    <location>
        <begin position="246"/>
        <end position="322"/>
    </location>
</feature>
<protein>
    <recommendedName>
        <fullName evidence="3">UBX domain-containing protein</fullName>
    </recommendedName>
</protein>
<geneLocation type="mitochondrion" evidence="5"/>